<keyword evidence="2" id="KW-1185">Reference proteome</keyword>
<protein>
    <submittedName>
        <fullName evidence="1">Uncharacterized protein</fullName>
    </submittedName>
</protein>
<gene>
    <name evidence="1" type="ORF">BDM02DRAFT_1425153</name>
</gene>
<evidence type="ECO:0000313" key="2">
    <source>
        <dbReference type="Proteomes" id="UP000886501"/>
    </source>
</evidence>
<organism evidence="1 2">
    <name type="scientific">Thelephora ganbajun</name>
    <name type="common">Ganba fungus</name>
    <dbReference type="NCBI Taxonomy" id="370292"/>
    <lineage>
        <taxon>Eukaryota</taxon>
        <taxon>Fungi</taxon>
        <taxon>Dikarya</taxon>
        <taxon>Basidiomycota</taxon>
        <taxon>Agaricomycotina</taxon>
        <taxon>Agaricomycetes</taxon>
        <taxon>Thelephorales</taxon>
        <taxon>Thelephoraceae</taxon>
        <taxon>Thelephora</taxon>
    </lineage>
</organism>
<evidence type="ECO:0000313" key="1">
    <source>
        <dbReference type="EMBL" id="KAF9650372.1"/>
    </source>
</evidence>
<sequence length="265" mass="29168">MGRKVCISSASRISPHREDRTSQLIMDSNETICVHLAGRPLSNAYTAVIERANDAMERAAANINFRENQEKGCRGHFPAISVGISSGTGNSRPHMLHVYEDQVSILQELLENKDMLRISGYANSAFKEFAPDLYNIYRTQMDEVTKGDEKLMTPYSNSAFACTAFNFGPRAVLSPHKDHLNLLYGCCSITALGNFDHKAGGHLVLPDLKLAIEFPAGSTVLILSASLTHYNAPVASEETRRSITQFCNAKPRKGVSNGQQPNENH</sequence>
<accession>A0ACB6ZL79</accession>
<comment type="caution">
    <text evidence="1">The sequence shown here is derived from an EMBL/GenBank/DDBJ whole genome shotgun (WGS) entry which is preliminary data.</text>
</comment>
<dbReference type="EMBL" id="MU117985">
    <property type="protein sequence ID" value="KAF9650372.1"/>
    <property type="molecule type" value="Genomic_DNA"/>
</dbReference>
<reference evidence="1" key="2">
    <citation type="journal article" date="2020" name="Nat. Commun.">
        <title>Large-scale genome sequencing of mycorrhizal fungi provides insights into the early evolution of symbiotic traits.</title>
        <authorList>
            <person name="Miyauchi S."/>
            <person name="Kiss E."/>
            <person name="Kuo A."/>
            <person name="Drula E."/>
            <person name="Kohler A."/>
            <person name="Sanchez-Garcia M."/>
            <person name="Morin E."/>
            <person name="Andreopoulos B."/>
            <person name="Barry K.W."/>
            <person name="Bonito G."/>
            <person name="Buee M."/>
            <person name="Carver A."/>
            <person name="Chen C."/>
            <person name="Cichocki N."/>
            <person name="Clum A."/>
            <person name="Culley D."/>
            <person name="Crous P.W."/>
            <person name="Fauchery L."/>
            <person name="Girlanda M."/>
            <person name="Hayes R.D."/>
            <person name="Keri Z."/>
            <person name="LaButti K."/>
            <person name="Lipzen A."/>
            <person name="Lombard V."/>
            <person name="Magnuson J."/>
            <person name="Maillard F."/>
            <person name="Murat C."/>
            <person name="Nolan M."/>
            <person name="Ohm R.A."/>
            <person name="Pangilinan J."/>
            <person name="Pereira M.F."/>
            <person name="Perotto S."/>
            <person name="Peter M."/>
            <person name="Pfister S."/>
            <person name="Riley R."/>
            <person name="Sitrit Y."/>
            <person name="Stielow J.B."/>
            <person name="Szollosi G."/>
            <person name="Zifcakova L."/>
            <person name="Stursova M."/>
            <person name="Spatafora J.W."/>
            <person name="Tedersoo L."/>
            <person name="Vaario L.M."/>
            <person name="Yamada A."/>
            <person name="Yan M."/>
            <person name="Wang P."/>
            <person name="Xu J."/>
            <person name="Bruns T."/>
            <person name="Baldrian P."/>
            <person name="Vilgalys R."/>
            <person name="Dunand C."/>
            <person name="Henrissat B."/>
            <person name="Grigoriev I.V."/>
            <person name="Hibbett D."/>
            <person name="Nagy L.G."/>
            <person name="Martin F.M."/>
        </authorList>
    </citation>
    <scope>NUCLEOTIDE SEQUENCE</scope>
    <source>
        <strain evidence="1">P2</strain>
    </source>
</reference>
<dbReference type="Proteomes" id="UP000886501">
    <property type="component" value="Unassembled WGS sequence"/>
</dbReference>
<proteinExistence type="predicted"/>
<name>A0ACB6ZL79_THEGA</name>
<reference evidence="1" key="1">
    <citation type="submission" date="2019-10" db="EMBL/GenBank/DDBJ databases">
        <authorList>
            <consortium name="DOE Joint Genome Institute"/>
            <person name="Kuo A."/>
            <person name="Miyauchi S."/>
            <person name="Kiss E."/>
            <person name="Drula E."/>
            <person name="Kohler A."/>
            <person name="Sanchez-Garcia M."/>
            <person name="Andreopoulos B."/>
            <person name="Barry K.W."/>
            <person name="Bonito G."/>
            <person name="Buee M."/>
            <person name="Carver A."/>
            <person name="Chen C."/>
            <person name="Cichocki N."/>
            <person name="Clum A."/>
            <person name="Culley D."/>
            <person name="Crous P.W."/>
            <person name="Fauchery L."/>
            <person name="Girlanda M."/>
            <person name="Hayes R."/>
            <person name="Keri Z."/>
            <person name="Labutti K."/>
            <person name="Lipzen A."/>
            <person name="Lombard V."/>
            <person name="Magnuson J."/>
            <person name="Maillard F."/>
            <person name="Morin E."/>
            <person name="Murat C."/>
            <person name="Nolan M."/>
            <person name="Ohm R."/>
            <person name="Pangilinan J."/>
            <person name="Pereira M."/>
            <person name="Perotto S."/>
            <person name="Peter M."/>
            <person name="Riley R."/>
            <person name="Sitrit Y."/>
            <person name="Stielow B."/>
            <person name="Szollosi G."/>
            <person name="Zifcakova L."/>
            <person name="Stursova M."/>
            <person name="Spatafora J.W."/>
            <person name="Tedersoo L."/>
            <person name="Vaario L.-M."/>
            <person name="Yamada A."/>
            <person name="Yan M."/>
            <person name="Wang P."/>
            <person name="Xu J."/>
            <person name="Bruns T."/>
            <person name="Baldrian P."/>
            <person name="Vilgalys R."/>
            <person name="Henrissat B."/>
            <person name="Grigoriev I.V."/>
            <person name="Hibbett D."/>
            <person name="Nagy L.G."/>
            <person name="Martin F.M."/>
        </authorList>
    </citation>
    <scope>NUCLEOTIDE SEQUENCE</scope>
    <source>
        <strain evidence="1">P2</strain>
    </source>
</reference>